<feature type="transmembrane region" description="Helical" evidence="1">
    <location>
        <begin position="138"/>
        <end position="157"/>
    </location>
</feature>
<proteinExistence type="predicted"/>
<dbReference type="InterPro" id="IPR037997">
    <property type="entry name" value="Dgk1-like"/>
</dbReference>
<dbReference type="HOGENOM" id="CLU_031477_4_1_10"/>
<dbReference type="STRING" id="1191523.MROS_0435"/>
<keyword evidence="1" id="KW-1133">Transmembrane helix</keyword>
<protein>
    <submittedName>
        <fullName evidence="2">Phosphatidate cytidylyltransferase</fullName>
    </submittedName>
</protein>
<keyword evidence="3" id="KW-1185">Reference proteome</keyword>
<accession>I6ZX91</accession>
<organism evidence="2 3">
    <name type="scientific">Melioribacter roseus (strain DSM 23840 / JCM 17771 / VKM B-2668 / P3M-2)</name>
    <dbReference type="NCBI Taxonomy" id="1191523"/>
    <lineage>
        <taxon>Bacteria</taxon>
        <taxon>Pseudomonadati</taxon>
        <taxon>Ignavibacteriota</taxon>
        <taxon>Ignavibacteria</taxon>
        <taxon>Ignavibacteriales</taxon>
        <taxon>Melioribacteraceae</taxon>
        <taxon>Melioribacter</taxon>
    </lineage>
</organism>
<dbReference type="PANTHER" id="PTHR31303:SF1">
    <property type="entry name" value="CTP-DEPENDENT DIACYLGLYCEROL KINASE 1"/>
    <property type="match status" value="1"/>
</dbReference>
<keyword evidence="1" id="KW-0812">Transmembrane</keyword>
<keyword evidence="1" id="KW-0472">Membrane</keyword>
<sequence length="221" mass="24336">MPTDYATIDYKNEVLRKAIHLCSLSIPVIYYHITKELALSILTPLLVISLIIDLGRYYVKPVSDFFYKIFGFLLRNHEKDHTTKRLNGATYVLISAVIVVSVFPKVIAVTAFAVLIIGDIAAALVGRKFGHTPLLKKSLEGTFAFFFFSGLVVLFTPKVTGGVAEYFIGFAAVAVGAVVENLSAGFLDDNLTIPISVGVVMWILYAVLFPDMSLILHNVPY</sequence>
<dbReference type="AlphaFoldDB" id="I6ZX91"/>
<dbReference type="OrthoDB" id="9786398at2"/>
<feature type="transmembrane region" description="Helical" evidence="1">
    <location>
        <begin position="163"/>
        <end position="179"/>
    </location>
</feature>
<dbReference type="PANTHER" id="PTHR31303">
    <property type="entry name" value="CTP-DEPENDENT DIACYLGLYCEROL KINASE 1"/>
    <property type="match status" value="1"/>
</dbReference>
<dbReference type="EMBL" id="CP003557">
    <property type="protein sequence ID" value="AFN73678.1"/>
    <property type="molecule type" value="Genomic_DNA"/>
</dbReference>
<feature type="transmembrane region" description="Helical" evidence="1">
    <location>
        <begin position="86"/>
        <end position="103"/>
    </location>
</feature>
<dbReference type="KEGG" id="mro:MROS_0435"/>
<evidence type="ECO:0000313" key="2">
    <source>
        <dbReference type="EMBL" id="AFN73678.1"/>
    </source>
</evidence>
<evidence type="ECO:0000256" key="1">
    <source>
        <dbReference type="SAM" id="Phobius"/>
    </source>
</evidence>
<feature type="transmembrane region" description="Helical" evidence="1">
    <location>
        <begin position="37"/>
        <end position="59"/>
    </location>
</feature>
<dbReference type="Proteomes" id="UP000009011">
    <property type="component" value="Chromosome"/>
</dbReference>
<dbReference type="GO" id="GO:0016779">
    <property type="term" value="F:nucleotidyltransferase activity"/>
    <property type="evidence" value="ECO:0007669"/>
    <property type="project" value="UniProtKB-KW"/>
</dbReference>
<evidence type="ECO:0000313" key="3">
    <source>
        <dbReference type="Proteomes" id="UP000009011"/>
    </source>
</evidence>
<reference evidence="2 3" key="1">
    <citation type="journal article" date="2013" name="PLoS ONE">
        <title>Genomic analysis of Melioribacter roseus, facultatively anaerobic organotrophic bacterium representing a novel deep lineage within Bacteriodetes/Chlorobi group.</title>
        <authorList>
            <person name="Kadnikov V.V."/>
            <person name="Mardanov A.V."/>
            <person name="Podosokorskaya O.A."/>
            <person name="Gavrilov S.N."/>
            <person name="Kublanov I.V."/>
            <person name="Beletsky A.V."/>
            <person name="Bonch-Osmolovskaya E.A."/>
            <person name="Ravin N.V."/>
        </authorList>
    </citation>
    <scope>NUCLEOTIDE SEQUENCE [LARGE SCALE GENOMIC DNA]</scope>
    <source>
        <strain evidence="3">JCM 17771 / P3M-2</strain>
    </source>
</reference>
<feature type="transmembrane region" description="Helical" evidence="1">
    <location>
        <begin position="191"/>
        <end position="209"/>
    </location>
</feature>
<keyword evidence="2" id="KW-0548">Nucleotidyltransferase</keyword>
<keyword evidence="2" id="KW-0808">Transferase</keyword>
<gene>
    <name evidence="2" type="ordered locus">MROS_0435</name>
</gene>
<name>I6ZX91_MELRP</name>
<dbReference type="RefSeq" id="WP_014855115.1">
    <property type="nucleotide sequence ID" value="NC_018178.1"/>
</dbReference>
<dbReference type="GO" id="GO:0004143">
    <property type="term" value="F:ATP-dependent diacylglycerol kinase activity"/>
    <property type="evidence" value="ECO:0007669"/>
    <property type="project" value="InterPro"/>
</dbReference>
<dbReference type="eggNOG" id="COG0170">
    <property type="taxonomic scope" value="Bacteria"/>
</dbReference>